<sequence>MIIHVVKFNELEIKTDRKINKEDILITGFNILEFFVKDNIYTLILDKNLLINDLPEIKIFNENKELLLTKLFKTKEFDNLYYTEEKLGALYTNTHTIFKVWSPLAKEINLILVDDNTKYPMSRKENAVFEIKIDKDLLNQKYLYEVIFKDKKNISTDPYAISSSANEKYSVVVDIKENNTNFLNHENKIIYEASIRDLTFFKDSNIENKAKFLGLTEENKATSFGQKVGLDYIKDLGINYIQFLPIFDFSSDSVDELNQFSKYNWGYDPVNYNVVEGSYSANPHDPNSRILELQNLIKVLHNNSISVIMDVVYNHVFDAKKHSFDLIVPNYYFRLDENNKYIAATGCSNDVASEHSMVRRYIVDSLIFWLSKYKFDGFRFDLMGILDLDTMAEIYDKLSRINKNILILGEGWDMPSLEKEKRANQKNADKIPNIAFFNDSIRDLIKGSTFENIGCGYISRVENNEKNILKNILSGYEIMPYTKPSQLIQYVEAHDNLTLYDQLKLTMPYEDENDIIKRHLLGTSIILFSFGIPFIHSGQEFLRTKMGDENSYKSSDDINMIDYKRAYEFSEYVDYFKELVKIRKYFNIFTLNDFEKIKKCSKVLKDDNYIIAYEIKDLIIVHNANYFEFDFDINNGKYTVLVNNHKAKLSGLDTINIVDNKVKLNALSTLVLVKS</sequence>
<dbReference type="PANTHER" id="PTHR43002">
    <property type="entry name" value="GLYCOGEN DEBRANCHING ENZYME"/>
    <property type="match status" value="1"/>
</dbReference>
<dbReference type="Pfam" id="PF02922">
    <property type="entry name" value="CBM_48"/>
    <property type="match status" value="1"/>
</dbReference>
<dbReference type="SUPFAM" id="SSF51445">
    <property type="entry name" value="(Trans)glycosidases"/>
    <property type="match status" value="1"/>
</dbReference>
<evidence type="ECO:0000259" key="2">
    <source>
        <dbReference type="SMART" id="SM00642"/>
    </source>
</evidence>
<organism evidence="3 4">
    <name type="scientific">Oceanivirga miroungae</name>
    <dbReference type="NCBI Taxonomy" id="1130046"/>
    <lineage>
        <taxon>Bacteria</taxon>
        <taxon>Fusobacteriati</taxon>
        <taxon>Fusobacteriota</taxon>
        <taxon>Fusobacteriia</taxon>
        <taxon>Fusobacteriales</taxon>
        <taxon>Leptotrichiaceae</taxon>
        <taxon>Oceanivirga</taxon>
    </lineage>
</organism>
<dbReference type="InterPro" id="IPR004193">
    <property type="entry name" value="Glyco_hydro_13_N"/>
</dbReference>
<reference evidence="3 4" key="1">
    <citation type="submission" date="2019-10" db="EMBL/GenBank/DDBJ databases">
        <authorList>
            <person name="Blom J."/>
        </authorList>
    </citation>
    <scope>NUCLEOTIDE SEQUENCE [LARGE SCALE GENOMIC DNA]</scope>
    <source>
        <strain evidence="3 4">ES3154-GLU</strain>
    </source>
</reference>
<proteinExistence type="inferred from homology"/>
<dbReference type="InterPro" id="IPR014756">
    <property type="entry name" value="Ig_E-set"/>
</dbReference>
<keyword evidence="3" id="KW-0378">Hydrolase</keyword>
<dbReference type="InterPro" id="IPR006047">
    <property type="entry name" value="GH13_cat_dom"/>
</dbReference>
<dbReference type="EC" id="3.2.1.41" evidence="3"/>
<dbReference type="NCBIfam" id="TIGR02104">
    <property type="entry name" value="pulA_typeI"/>
    <property type="match status" value="1"/>
</dbReference>
<dbReference type="CDD" id="cd02860">
    <property type="entry name" value="E_set_Pullulanase"/>
    <property type="match status" value="1"/>
</dbReference>
<evidence type="ECO:0000313" key="3">
    <source>
        <dbReference type="EMBL" id="VWL84829.1"/>
    </source>
</evidence>
<dbReference type="InterPro" id="IPR013780">
    <property type="entry name" value="Glyco_hydro_b"/>
</dbReference>
<dbReference type="InterPro" id="IPR011840">
    <property type="entry name" value="PulA_typeI"/>
</dbReference>
<dbReference type="Pfam" id="PF00128">
    <property type="entry name" value="Alpha-amylase"/>
    <property type="match status" value="1"/>
</dbReference>
<dbReference type="AlphaFoldDB" id="A0A6I8MCI6"/>
<dbReference type="RefSeq" id="WP_156682885.1">
    <property type="nucleotide sequence ID" value="NZ_CABWIB010000001.1"/>
</dbReference>
<feature type="domain" description="Glycosyl hydrolase family 13 catalytic" evidence="2">
    <location>
        <begin position="201"/>
        <end position="583"/>
    </location>
</feature>
<evidence type="ECO:0000313" key="4">
    <source>
        <dbReference type="Proteomes" id="UP000419017"/>
    </source>
</evidence>
<dbReference type="Gene3D" id="2.60.40.10">
    <property type="entry name" value="Immunoglobulins"/>
    <property type="match status" value="1"/>
</dbReference>
<dbReference type="CDD" id="cd11341">
    <property type="entry name" value="AmyAc_Pullulanase_LD-like"/>
    <property type="match status" value="1"/>
</dbReference>
<dbReference type="GO" id="GO:0005975">
    <property type="term" value="P:carbohydrate metabolic process"/>
    <property type="evidence" value="ECO:0007669"/>
    <property type="project" value="InterPro"/>
</dbReference>
<accession>A0A6I8MCI6</accession>
<dbReference type="InterPro" id="IPR017853">
    <property type="entry name" value="GH"/>
</dbReference>
<keyword evidence="3" id="KW-0326">Glycosidase</keyword>
<dbReference type="Gene3D" id="3.20.20.80">
    <property type="entry name" value="Glycosidases"/>
    <property type="match status" value="1"/>
</dbReference>
<evidence type="ECO:0000256" key="1">
    <source>
        <dbReference type="ARBA" id="ARBA00008061"/>
    </source>
</evidence>
<gene>
    <name evidence="3" type="ORF">OMES3154_00083</name>
</gene>
<keyword evidence="4" id="KW-1185">Reference proteome</keyword>
<dbReference type="InterPro" id="IPR013783">
    <property type="entry name" value="Ig-like_fold"/>
</dbReference>
<dbReference type="SUPFAM" id="SSF81296">
    <property type="entry name" value="E set domains"/>
    <property type="match status" value="1"/>
</dbReference>
<dbReference type="Proteomes" id="UP000419017">
    <property type="component" value="Unassembled WGS sequence"/>
</dbReference>
<comment type="similarity">
    <text evidence="1">Belongs to the glycosyl hydrolase 13 family.</text>
</comment>
<dbReference type="EMBL" id="CABWIB010000001">
    <property type="protein sequence ID" value="VWL84829.1"/>
    <property type="molecule type" value="Genomic_DNA"/>
</dbReference>
<dbReference type="SMART" id="SM00642">
    <property type="entry name" value="Aamy"/>
    <property type="match status" value="1"/>
</dbReference>
<dbReference type="GO" id="GO:0051060">
    <property type="term" value="F:pullulanase activity"/>
    <property type="evidence" value="ECO:0007669"/>
    <property type="project" value="UniProtKB-EC"/>
</dbReference>
<name>A0A6I8MCI6_9FUSO</name>
<dbReference type="Gene3D" id="2.60.40.1180">
    <property type="entry name" value="Golgi alpha-mannosidase II"/>
    <property type="match status" value="1"/>
</dbReference>
<protein>
    <submittedName>
        <fullName evidence="3">Pullulanase</fullName>
        <ecNumber evidence="3">3.2.1.41</ecNumber>
    </submittedName>
</protein>